<dbReference type="EMBL" id="LUUI01000095">
    <property type="protein sequence ID" value="OAI16475.1"/>
    <property type="molecule type" value="Genomic_DNA"/>
</dbReference>
<organism evidence="1 2">
    <name type="scientific">Methylomonas lenta</name>
    <dbReference type="NCBI Taxonomy" id="980561"/>
    <lineage>
        <taxon>Bacteria</taxon>
        <taxon>Pseudomonadati</taxon>
        <taxon>Pseudomonadota</taxon>
        <taxon>Gammaproteobacteria</taxon>
        <taxon>Methylococcales</taxon>
        <taxon>Methylococcaceae</taxon>
        <taxon>Methylomonas</taxon>
    </lineage>
</organism>
<dbReference type="InterPro" id="IPR012292">
    <property type="entry name" value="Globin/Proto"/>
</dbReference>
<dbReference type="GO" id="GO:0019825">
    <property type="term" value="F:oxygen binding"/>
    <property type="evidence" value="ECO:0007669"/>
    <property type="project" value="InterPro"/>
</dbReference>
<dbReference type="STRING" id="980561.A1359_07440"/>
<name>A0A177NEX3_9GAMM</name>
<keyword evidence="2" id="KW-1185">Reference proteome</keyword>
<evidence type="ECO:0000313" key="2">
    <source>
        <dbReference type="Proteomes" id="UP000078476"/>
    </source>
</evidence>
<dbReference type="Gene3D" id="1.10.490.10">
    <property type="entry name" value="Globins"/>
    <property type="match status" value="1"/>
</dbReference>
<protein>
    <submittedName>
        <fullName evidence="1">Uncharacterized protein</fullName>
    </submittedName>
</protein>
<evidence type="ECO:0000313" key="1">
    <source>
        <dbReference type="EMBL" id="OAI16475.1"/>
    </source>
</evidence>
<dbReference type="GO" id="GO:0020037">
    <property type="term" value="F:heme binding"/>
    <property type="evidence" value="ECO:0007669"/>
    <property type="project" value="InterPro"/>
</dbReference>
<sequence>MMAIHSTSSLSVSIPSIDSVLLNKIIDGCFEKARDDYRVNRFFNNNSLSEQTKPLKDFVKLVLNGAKGEALTEALEAYFTAAFARSNAKPSLVTGNDFVFLLDVVGGRDLQVITPLCPCHHFLLKLEPNDDNYDVMMEHLQATLNELSLDKPLADQILAFAESGRESALGRQEPVS</sequence>
<accession>A0A177NEX3</accession>
<reference evidence="1 2" key="1">
    <citation type="submission" date="2016-03" db="EMBL/GenBank/DDBJ databases">
        <authorList>
            <person name="Ploux O."/>
        </authorList>
    </citation>
    <scope>NUCLEOTIDE SEQUENCE [LARGE SCALE GENOMIC DNA]</scope>
    <source>
        <strain evidence="1 2">R-45370</strain>
    </source>
</reference>
<dbReference type="Proteomes" id="UP000078476">
    <property type="component" value="Unassembled WGS sequence"/>
</dbReference>
<dbReference type="AlphaFoldDB" id="A0A177NEX3"/>
<gene>
    <name evidence="1" type="ORF">A1359_07440</name>
</gene>
<dbReference type="RefSeq" id="WP_083960559.1">
    <property type="nucleotide sequence ID" value="NZ_LUUI01000095.1"/>
</dbReference>
<dbReference type="OrthoDB" id="5572276at2"/>
<comment type="caution">
    <text evidence="1">The sequence shown here is derived from an EMBL/GenBank/DDBJ whole genome shotgun (WGS) entry which is preliminary data.</text>
</comment>
<proteinExistence type="predicted"/>